<dbReference type="Proteomes" id="UP000054350">
    <property type="component" value="Unassembled WGS sequence"/>
</dbReference>
<organism evidence="1 2">
    <name type="scientific">Allomyces macrogynus (strain ATCC 38327)</name>
    <name type="common">Allomyces javanicus var. macrogynus</name>
    <dbReference type="NCBI Taxonomy" id="578462"/>
    <lineage>
        <taxon>Eukaryota</taxon>
        <taxon>Fungi</taxon>
        <taxon>Fungi incertae sedis</taxon>
        <taxon>Blastocladiomycota</taxon>
        <taxon>Blastocladiomycetes</taxon>
        <taxon>Blastocladiales</taxon>
        <taxon>Blastocladiaceae</taxon>
        <taxon>Allomyces</taxon>
    </lineage>
</organism>
<sequence>MAVEGESRDPVLAHVDARLEAAKTAVTAAVTQAQLAGATVTTPAHVAERDRLADAIRTAHTALVPLCVEREKLAAYSAYLARPHPVDVTQHAQLVVAISAHLDAARPTNDVAASSQHTLPLNTVP</sequence>
<dbReference type="VEuPathDB" id="FungiDB:AMAG_14345"/>
<reference evidence="1 2" key="1">
    <citation type="submission" date="2009-11" db="EMBL/GenBank/DDBJ databases">
        <title>Annotation of Allomyces macrogynus ATCC 38327.</title>
        <authorList>
            <consortium name="The Broad Institute Genome Sequencing Platform"/>
            <person name="Russ C."/>
            <person name="Cuomo C."/>
            <person name="Burger G."/>
            <person name="Gray M.W."/>
            <person name="Holland P.W.H."/>
            <person name="King N."/>
            <person name="Lang F.B.F."/>
            <person name="Roger A.J."/>
            <person name="Ruiz-Trillo I."/>
            <person name="Young S.K."/>
            <person name="Zeng Q."/>
            <person name="Gargeya S."/>
            <person name="Fitzgerald M."/>
            <person name="Haas B."/>
            <person name="Abouelleil A."/>
            <person name="Alvarado L."/>
            <person name="Arachchi H.M."/>
            <person name="Berlin A."/>
            <person name="Chapman S.B."/>
            <person name="Gearin G."/>
            <person name="Goldberg J."/>
            <person name="Griggs A."/>
            <person name="Gujja S."/>
            <person name="Hansen M."/>
            <person name="Heiman D."/>
            <person name="Howarth C."/>
            <person name="Larimer J."/>
            <person name="Lui A."/>
            <person name="MacDonald P.J.P."/>
            <person name="McCowen C."/>
            <person name="Montmayeur A."/>
            <person name="Murphy C."/>
            <person name="Neiman D."/>
            <person name="Pearson M."/>
            <person name="Priest M."/>
            <person name="Roberts A."/>
            <person name="Saif S."/>
            <person name="Shea T."/>
            <person name="Sisk P."/>
            <person name="Stolte C."/>
            <person name="Sykes S."/>
            <person name="Wortman J."/>
            <person name="Nusbaum C."/>
            <person name="Birren B."/>
        </authorList>
    </citation>
    <scope>NUCLEOTIDE SEQUENCE [LARGE SCALE GENOMIC DNA]</scope>
    <source>
        <strain evidence="1 2">ATCC 38327</strain>
    </source>
</reference>
<name>A0A0L0T5F2_ALLM3</name>
<evidence type="ECO:0000313" key="1">
    <source>
        <dbReference type="EMBL" id="KNE69809.1"/>
    </source>
</evidence>
<proteinExistence type="predicted"/>
<reference evidence="2" key="2">
    <citation type="submission" date="2009-11" db="EMBL/GenBank/DDBJ databases">
        <title>The Genome Sequence of Allomyces macrogynus strain ATCC 38327.</title>
        <authorList>
            <consortium name="The Broad Institute Genome Sequencing Platform"/>
            <person name="Russ C."/>
            <person name="Cuomo C."/>
            <person name="Shea T."/>
            <person name="Young S.K."/>
            <person name="Zeng Q."/>
            <person name="Koehrsen M."/>
            <person name="Haas B."/>
            <person name="Borodovsky M."/>
            <person name="Guigo R."/>
            <person name="Alvarado L."/>
            <person name="Berlin A."/>
            <person name="Borenstein D."/>
            <person name="Chen Z."/>
            <person name="Engels R."/>
            <person name="Freedman E."/>
            <person name="Gellesch M."/>
            <person name="Goldberg J."/>
            <person name="Griggs A."/>
            <person name="Gujja S."/>
            <person name="Heiman D."/>
            <person name="Hepburn T."/>
            <person name="Howarth C."/>
            <person name="Jen D."/>
            <person name="Larson L."/>
            <person name="Lewis B."/>
            <person name="Mehta T."/>
            <person name="Park D."/>
            <person name="Pearson M."/>
            <person name="Roberts A."/>
            <person name="Saif S."/>
            <person name="Shenoy N."/>
            <person name="Sisk P."/>
            <person name="Stolte C."/>
            <person name="Sykes S."/>
            <person name="Walk T."/>
            <person name="White J."/>
            <person name="Yandava C."/>
            <person name="Burger G."/>
            <person name="Gray M.W."/>
            <person name="Holland P.W.H."/>
            <person name="King N."/>
            <person name="Lang F.B.F."/>
            <person name="Roger A.J."/>
            <person name="Ruiz-Trillo I."/>
            <person name="Lander E."/>
            <person name="Nusbaum C."/>
        </authorList>
    </citation>
    <scope>NUCLEOTIDE SEQUENCE [LARGE SCALE GENOMIC DNA]</scope>
    <source>
        <strain evidence="2">ATCC 38327</strain>
    </source>
</reference>
<accession>A0A0L0T5F2</accession>
<gene>
    <name evidence="1" type="ORF">AMAG_14345</name>
</gene>
<protein>
    <submittedName>
        <fullName evidence="1">Uncharacterized protein</fullName>
    </submittedName>
</protein>
<dbReference type="AlphaFoldDB" id="A0A0L0T5F2"/>
<evidence type="ECO:0000313" key="2">
    <source>
        <dbReference type="Proteomes" id="UP000054350"/>
    </source>
</evidence>
<keyword evidence="2" id="KW-1185">Reference proteome</keyword>
<dbReference type="EMBL" id="GG745362">
    <property type="protein sequence ID" value="KNE69809.1"/>
    <property type="molecule type" value="Genomic_DNA"/>
</dbReference>